<gene>
    <name evidence="1" type="ordered locus">MexAM1_META2p1057</name>
</gene>
<evidence type="ECO:0000313" key="1">
    <source>
        <dbReference type="EMBL" id="ACS43838.1"/>
    </source>
</evidence>
<protein>
    <submittedName>
        <fullName evidence="1">Uncharacterized protein</fullName>
    </submittedName>
</protein>
<keyword evidence="2" id="KW-1185">Reference proteome</keyword>
<sequence>MCRRSPELKRCTTVSSRLDGLPAIEAYGCMFETAHSLGYWWAPAQ</sequence>
<keyword evidence="1" id="KW-0614">Plasmid</keyword>
<reference evidence="1 2" key="1">
    <citation type="journal article" date="2009" name="PLoS ONE">
        <title>Methylobacterium genome sequences: a reference blueprint to investigate microbial metabolism of C1 compounds from natural and industrial sources.</title>
        <authorList>
            <person name="Vuilleumier S."/>
            <person name="Chistoserdova L."/>
            <person name="Lee M.-C."/>
            <person name="Bringel F."/>
            <person name="Lajus A."/>
            <person name="Zhou Y."/>
            <person name="Gourion B."/>
            <person name="Barbe V."/>
            <person name="Chang J."/>
            <person name="Cruveiller S."/>
            <person name="Dossat C."/>
            <person name="Gillett W."/>
            <person name="Gruffaz C."/>
            <person name="Haugen E."/>
            <person name="Hourcade E."/>
            <person name="Levy R."/>
            <person name="Mangenot S."/>
            <person name="Muller E."/>
            <person name="Nadalig T."/>
            <person name="Pagni M."/>
            <person name="Penny C."/>
            <person name="Peyraud R."/>
            <person name="Robinson D.G."/>
            <person name="Roche D."/>
            <person name="Rouy Z."/>
            <person name="Saenampechek C."/>
            <person name="Salvignol G."/>
            <person name="Vallenet D."/>
            <person name="Wu Z."/>
            <person name="Marx C.J."/>
            <person name="Vorholt J.A."/>
            <person name="Olson M.V."/>
            <person name="Kaul R."/>
            <person name="Weissenbach J."/>
            <person name="Medigue C."/>
            <person name="Lidstrom M.E."/>
        </authorList>
    </citation>
    <scope>NUCLEOTIDE SEQUENCE [LARGE SCALE GENOMIC DNA]</scope>
    <source>
        <strain evidence="2">ATCC 14718 / DSM 1338 / JCM 2805 / NCIMB 9133 / AM1</strain>
    </source>
</reference>
<dbReference type="KEGG" id="mea:Mex_2p1057"/>
<evidence type="ECO:0000313" key="2">
    <source>
        <dbReference type="Proteomes" id="UP000009081"/>
    </source>
</evidence>
<geneLocation type="plasmid" evidence="1 2">
    <name>megaplasmid</name>
</geneLocation>
<dbReference type="HOGENOM" id="CLU_3201895_0_0_5"/>
<dbReference type="Proteomes" id="UP000009081">
    <property type="component" value="Plasmid megaplasmid"/>
</dbReference>
<accession>C5B5V6</accession>
<name>C5B5V6_METEA</name>
<organism evidence="1 2">
    <name type="scientific">Methylorubrum extorquens (strain ATCC 14718 / DSM 1338 / JCM 2805 / NCIMB 9133 / AM1)</name>
    <name type="common">Methylobacterium extorquens</name>
    <dbReference type="NCBI Taxonomy" id="272630"/>
    <lineage>
        <taxon>Bacteria</taxon>
        <taxon>Pseudomonadati</taxon>
        <taxon>Pseudomonadota</taxon>
        <taxon>Alphaproteobacteria</taxon>
        <taxon>Hyphomicrobiales</taxon>
        <taxon>Methylobacteriaceae</taxon>
        <taxon>Methylorubrum</taxon>
    </lineage>
</organism>
<dbReference type="EMBL" id="CP001511">
    <property type="protein sequence ID" value="ACS43838.1"/>
    <property type="molecule type" value="Genomic_DNA"/>
</dbReference>
<dbReference type="AlphaFoldDB" id="C5B5V6"/>
<proteinExistence type="predicted"/>